<keyword evidence="4" id="KW-1185">Reference proteome</keyword>
<dbReference type="Gene3D" id="3.55.40.20">
    <property type="entry name" value="Iron/manganese superoxide dismutase, C-terminal domain"/>
    <property type="match status" value="1"/>
</dbReference>
<dbReference type="PANTHER" id="PTHR43595:SF1">
    <property type="entry name" value="SMALL RIBOSOMAL SUBUNIT PROTEIN MS43"/>
    <property type="match status" value="1"/>
</dbReference>
<accession>A0A9P8PG14</accession>
<comment type="function">
    <text evidence="1">Component of the mitochondrial ribosome (mitoribosome), a dedicated translation machinery responsible for the synthesis of mitochondrial genome-encoded proteins, including at least some of the essential transmembrane subunits of the mitochondrial respiratory chain. The mitoribosomes are attached to the mitochondrial inner membrane and translation products are cotranslationally integrated into the membrane.</text>
</comment>
<reference evidence="3" key="1">
    <citation type="journal article" date="2021" name="Open Biol.">
        <title>Shared evolutionary footprints suggest mitochondrial oxidative damage underlies multiple complex I losses in fungi.</title>
        <authorList>
            <person name="Schikora-Tamarit M.A."/>
            <person name="Marcet-Houben M."/>
            <person name="Nosek J."/>
            <person name="Gabaldon T."/>
        </authorList>
    </citation>
    <scope>NUCLEOTIDE SEQUENCE</scope>
    <source>
        <strain evidence="3">CBS6341</strain>
    </source>
</reference>
<dbReference type="GO" id="GO:0004784">
    <property type="term" value="F:superoxide dismutase activity"/>
    <property type="evidence" value="ECO:0007669"/>
    <property type="project" value="InterPro"/>
</dbReference>
<gene>
    <name evidence="3" type="ORF">WICMUC_004669</name>
</gene>
<dbReference type="EMBL" id="JAEUBF010001281">
    <property type="protein sequence ID" value="KAH3671372.1"/>
    <property type="molecule type" value="Genomic_DNA"/>
</dbReference>
<organism evidence="3 4">
    <name type="scientific">Wickerhamomyces mucosus</name>
    <dbReference type="NCBI Taxonomy" id="1378264"/>
    <lineage>
        <taxon>Eukaryota</taxon>
        <taxon>Fungi</taxon>
        <taxon>Dikarya</taxon>
        <taxon>Ascomycota</taxon>
        <taxon>Saccharomycotina</taxon>
        <taxon>Saccharomycetes</taxon>
        <taxon>Phaffomycetales</taxon>
        <taxon>Wickerhamomycetaceae</taxon>
        <taxon>Wickerhamomyces</taxon>
    </lineage>
</organism>
<dbReference type="Proteomes" id="UP000769528">
    <property type="component" value="Unassembled WGS sequence"/>
</dbReference>
<dbReference type="OrthoDB" id="275227at2759"/>
<evidence type="ECO:0000259" key="2">
    <source>
        <dbReference type="Pfam" id="PF02777"/>
    </source>
</evidence>
<proteinExistence type="predicted"/>
<name>A0A9P8PG14_9ASCO</name>
<dbReference type="GO" id="GO:0046872">
    <property type="term" value="F:metal ion binding"/>
    <property type="evidence" value="ECO:0007669"/>
    <property type="project" value="InterPro"/>
</dbReference>
<dbReference type="PANTHER" id="PTHR43595">
    <property type="entry name" value="37S RIBOSOMAL PROTEIN S26, MITOCHONDRIAL"/>
    <property type="match status" value="1"/>
</dbReference>
<dbReference type="GO" id="GO:0005737">
    <property type="term" value="C:cytoplasm"/>
    <property type="evidence" value="ECO:0007669"/>
    <property type="project" value="TreeGrafter"/>
</dbReference>
<feature type="domain" description="Manganese/iron superoxide dismutase C-terminal" evidence="2">
    <location>
        <begin position="126"/>
        <end position="168"/>
    </location>
</feature>
<dbReference type="InterPro" id="IPR019832">
    <property type="entry name" value="Mn/Fe_SOD_C"/>
</dbReference>
<sequence>MFKNLITKRYQSNIANFQNSGIPGLFSKEGLNLAYFDRVKYHESQLSKATEEKKFRNELDVESYVHTTANDPIHKDIFKHASSLYNLQFAYNKLGSNRSQDLNIIKPTNESLLSNPNINENITNSPQGQLLTSIENSFGSLQEFKTLLLQSASSINGDGFTWLIGKVNKSDKPIAEKPQIRELFILNTYNAGSPRNFNSGQITKLKTIINKDQPKKEESIMIDPILSLEEIEQYSTSKSNYLPFLAIDASPKAYLKDFGVFGKKLYLERLWNSIDWDSLNNDLNKYIKHSKSYKL</sequence>
<evidence type="ECO:0000313" key="3">
    <source>
        <dbReference type="EMBL" id="KAH3671372.1"/>
    </source>
</evidence>
<dbReference type="AlphaFoldDB" id="A0A9P8PG14"/>
<protein>
    <recommendedName>
        <fullName evidence="2">Manganese/iron superoxide dismutase C-terminal domain-containing protein</fullName>
    </recommendedName>
</protein>
<dbReference type="InterPro" id="IPR036314">
    <property type="entry name" value="SOD_C_sf"/>
</dbReference>
<reference evidence="3" key="2">
    <citation type="submission" date="2021-01" db="EMBL/GenBank/DDBJ databases">
        <authorList>
            <person name="Schikora-Tamarit M.A."/>
        </authorList>
    </citation>
    <scope>NUCLEOTIDE SEQUENCE</scope>
    <source>
        <strain evidence="3">CBS6341</strain>
    </source>
</reference>
<dbReference type="SUPFAM" id="SSF54719">
    <property type="entry name" value="Fe,Mn superoxide dismutase (SOD), C-terminal domain"/>
    <property type="match status" value="1"/>
</dbReference>
<evidence type="ECO:0000313" key="4">
    <source>
        <dbReference type="Proteomes" id="UP000769528"/>
    </source>
</evidence>
<evidence type="ECO:0000256" key="1">
    <source>
        <dbReference type="ARBA" id="ARBA00037226"/>
    </source>
</evidence>
<dbReference type="Pfam" id="PF02777">
    <property type="entry name" value="Sod_Fe_C"/>
    <property type="match status" value="1"/>
</dbReference>
<comment type="caution">
    <text evidence="3">The sequence shown here is derived from an EMBL/GenBank/DDBJ whole genome shotgun (WGS) entry which is preliminary data.</text>
</comment>